<feature type="compositionally biased region" description="Basic and acidic residues" evidence="1">
    <location>
        <begin position="14"/>
        <end position="29"/>
    </location>
</feature>
<evidence type="ECO:0000256" key="1">
    <source>
        <dbReference type="SAM" id="MobiDB-lite"/>
    </source>
</evidence>
<organism evidence="2 3">
    <name type="scientific">Trifolium medium</name>
    <dbReference type="NCBI Taxonomy" id="97028"/>
    <lineage>
        <taxon>Eukaryota</taxon>
        <taxon>Viridiplantae</taxon>
        <taxon>Streptophyta</taxon>
        <taxon>Embryophyta</taxon>
        <taxon>Tracheophyta</taxon>
        <taxon>Spermatophyta</taxon>
        <taxon>Magnoliopsida</taxon>
        <taxon>eudicotyledons</taxon>
        <taxon>Gunneridae</taxon>
        <taxon>Pentapetalae</taxon>
        <taxon>rosids</taxon>
        <taxon>fabids</taxon>
        <taxon>Fabales</taxon>
        <taxon>Fabaceae</taxon>
        <taxon>Papilionoideae</taxon>
        <taxon>50 kb inversion clade</taxon>
        <taxon>NPAAA clade</taxon>
        <taxon>Hologalegina</taxon>
        <taxon>IRL clade</taxon>
        <taxon>Trifolieae</taxon>
        <taxon>Trifolium</taxon>
    </lineage>
</organism>
<dbReference type="EMBL" id="LXQA010028452">
    <property type="protein sequence ID" value="MCH94907.1"/>
    <property type="molecule type" value="Genomic_DNA"/>
</dbReference>
<name>A0A392N532_9FABA</name>
<evidence type="ECO:0000313" key="3">
    <source>
        <dbReference type="Proteomes" id="UP000265520"/>
    </source>
</evidence>
<accession>A0A392N532</accession>
<evidence type="ECO:0000313" key="2">
    <source>
        <dbReference type="EMBL" id="MCH94907.1"/>
    </source>
</evidence>
<proteinExistence type="predicted"/>
<feature type="compositionally biased region" description="Polar residues" evidence="1">
    <location>
        <begin position="37"/>
        <end position="46"/>
    </location>
</feature>
<dbReference type="AlphaFoldDB" id="A0A392N532"/>
<keyword evidence="3" id="KW-1185">Reference proteome</keyword>
<comment type="caution">
    <text evidence="2">The sequence shown here is derived from an EMBL/GenBank/DDBJ whole genome shotgun (WGS) entry which is preliminary data.</text>
</comment>
<feature type="compositionally biased region" description="Basic and acidic residues" evidence="1">
    <location>
        <begin position="79"/>
        <end position="97"/>
    </location>
</feature>
<reference evidence="2 3" key="1">
    <citation type="journal article" date="2018" name="Front. Plant Sci.">
        <title>Red Clover (Trifolium pratense) and Zigzag Clover (T. medium) - A Picture of Genomic Similarities and Differences.</title>
        <authorList>
            <person name="Dluhosova J."/>
            <person name="Istvanek J."/>
            <person name="Nedelnik J."/>
            <person name="Repkova J."/>
        </authorList>
    </citation>
    <scope>NUCLEOTIDE SEQUENCE [LARGE SCALE GENOMIC DNA]</scope>
    <source>
        <strain evidence="3">cv. 10/8</strain>
        <tissue evidence="2">Leaf</tissue>
    </source>
</reference>
<protein>
    <submittedName>
        <fullName evidence="2">Uncharacterized protein</fullName>
    </submittedName>
</protein>
<sequence>MENTNGWLGQPTAMHEKSKDEEDLQDRSTKKVKGGEQNFSGTSSLPKNYADAMEMQQERVERGRSYKAMVVAQDDEKEEATPKTKILMETERRKKKR</sequence>
<feature type="region of interest" description="Disordered" evidence="1">
    <location>
        <begin position="1"/>
        <end position="97"/>
    </location>
</feature>
<dbReference type="Proteomes" id="UP000265520">
    <property type="component" value="Unassembled WGS sequence"/>
</dbReference>